<evidence type="ECO:0000313" key="1">
    <source>
        <dbReference type="EMBL" id="KQK17505.2"/>
    </source>
</evidence>
<dbReference type="OrthoDB" id="676037at2759"/>
<dbReference type="AlphaFoldDB" id="A0A0Q3L2T1"/>
<dbReference type="EnsemblPlants" id="KQK17505">
    <property type="protein sequence ID" value="KQK17505"/>
    <property type="gene ID" value="BRADI_1g34862v3"/>
</dbReference>
<dbReference type="Proteomes" id="UP000008810">
    <property type="component" value="Chromosome 1"/>
</dbReference>
<protein>
    <recommendedName>
        <fullName evidence="4">DUF4220 domain-containing protein</fullName>
    </recommendedName>
</protein>
<name>A0A0Q3L2T1_BRADI</name>
<gene>
    <name evidence="1" type="ORF">BRADI_1g34862v3</name>
</gene>
<evidence type="ECO:0008006" key="4">
    <source>
        <dbReference type="Google" id="ProtNLM"/>
    </source>
</evidence>
<evidence type="ECO:0000313" key="3">
    <source>
        <dbReference type="Proteomes" id="UP000008810"/>
    </source>
</evidence>
<evidence type="ECO:0000313" key="2">
    <source>
        <dbReference type="EnsemblPlants" id="KQK17505"/>
    </source>
</evidence>
<reference evidence="2" key="3">
    <citation type="submission" date="2018-08" db="UniProtKB">
        <authorList>
            <consortium name="EnsemblPlants"/>
        </authorList>
    </citation>
    <scope>IDENTIFICATION</scope>
    <source>
        <strain evidence="2">cv. Bd21</strain>
    </source>
</reference>
<dbReference type="InParanoid" id="A0A0Q3L2T1"/>
<keyword evidence="3" id="KW-1185">Reference proteome</keyword>
<sequence length="85" mass="9964">MVGIAGVFWVLWNTRNNACFKNIKPASPFGVVRLLCFWLNLWSILQKKEADRNLLRWGTRLVEQVAKEVFEVARGWHPLRQQIAQ</sequence>
<organism evidence="1">
    <name type="scientific">Brachypodium distachyon</name>
    <name type="common">Purple false brome</name>
    <name type="synonym">Trachynia distachya</name>
    <dbReference type="NCBI Taxonomy" id="15368"/>
    <lineage>
        <taxon>Eukaryota</taxon>
        <taxon>Viridiplantae</taxon>
        <taxon>Streptophyta</taxon>
        <taxon>Embryophyta</taxon>
        <taxon>Tracheophyta</taxon>
        <taxon>Spermatophyta</taxon>
        <taxon>Magnoliopsida</taxon>
        <taxon>Liliopsida</taxon>
        <taxon>Poales</taxon>
        <taxon>Poaceae</taxon>
        <taxon>BOP clade</taxon>
        <taxon>Pooideae</taxon>
        <taxon>Stipodae</taxon>
        <taxon>Brachypodieae</taxon>
        <taxon>Brachypodium</taxon>
    </lineage>
</organism>
<reference evidence="1" key="2">
    <citation type="submission" date="2017-06" db="EMBL/GenBank/DDBJ databases">
        <title>WGS assembly of Brachypodium distachyon.</title>
        <authorList>
            <consortium name="The International Brachypodium Initiative"/>
            <person name="Lucas S."/>
            <person name="Harmon-Smith M."/>
            <person name="Lail K."/>
            <person name="Tice H."/>
            <person name="Grimwood J."/>
            <person name="Bruce D."/>
            <person name="Barry K."/>
            <person name="Shu S."/>
            <person name="Lindquist E."/>
            <person name="Wang M."/>
            <person name="Pitluck S."/>
            <person name="Vogel J.P."/>
            <person name="Garvin D.F."/>
            <person name="Mockler T.C."/>
            <person name="Schmutz J."/>
            <person name="Rokhsar D."/>
            <person name="Bevan M.W."/>
        </authorList>
    </citation>
    <scope>NUCLEOTIDE SEQUENCE</scope>
    <source>
        <strain evidence="1">Bd21</strain>
    </source>
</reference>
<accession>A0A0Q3L2T1</accession>
<dbReference type="EMBL" id="CM000880">
    <property type="protein sequence ID" value="KQK17505.2"/>
    <property type="molecule type" value="Genomic_DNA"/>
</dbReference>
<proteinExistence type="predicted"/>
<dbReference type="Gramene" id="KQK17505">
    <property type="protein sequence ID" value="KQK17505"/>
    <property type="gene ID" value="BRADI_1g34862v3"/>
</dbReference>
<reference evidence="1 2" key="1">
    <citation type="journal article" date="2010" name="Nature">
        <title>Genome sequencing and analysis of the model grass Brachypodium distachyon.</title>
        <authorList>
            <consortium name="International Brachypodium Initiative"/>
        </authorList>
    </citation>
    <scope>NUCLEOTIDE SEQUENCE [LARGE SCALE GENOMIC DNA]</scope>
    <source>
        <strain evidence="1 2">Bd21</strain>
    </source>
</reference>